<name>A0AAV4M3Q3_CAEEX</name>
<evidence type="ECO:0000313" key="1">
    <source>
        <dbReference type="EMBL" id="GIX66492.1"/>
    </source>
</evidence>
<gene>
    <name evidence="1" type="ORF">CEXT_18211</name>
</gene>
<sequence>MSSSLQSSSDYACYYQQDWFLLCCLRVHGLRLDVAPFVRRLTDHTRGTRKQQGLWYALAIQDKIKKKNYHRLTFICLPSERMVPRVNEERQKRRIRSDIASTLGSLPPCWSCITEEDSESPKGYL</sequence>
<evidence type="ECO:0000313" key="2">
    <source>
        <dbReference type="Proteomes" id="UP001054945"/>
    </source>
</evidence>
<dbReference type="AlphaFoldDB" id="A0AAV4M3Q3"/>
<organism evidence="1 2">
    <name type="scientific">Caerostris extrusa</name>
    <name type="common">Bark spider</name>
    <name type="synonym">Caerostris bankana</name>
    <dbReference type="NCBI Taxonomy" id="172846"/>
    <lineage>
        <taxon>Eukaryota</taxon>
        <taxon>Metazoa</taxon>
        <taxon>Ecdysozoa</taxon>
        <taxon>Arthropoda</taxon>
        <taxon>Chelicerata</taxon>
        <taxon>Arachnida</taxon>
        <taxon>Araneae</taxon>
        <taxon>Araneomorphae</taxon>
        <taxon>Entelegynae</taxon>
        <taxon>Araneoidea</taxon>
        <taxon>Araneidae</taxon>
        <taxon>Caerostris</taxon>
    </lineage>
</organism>
<keyword evidence="2" id="KW-1185">Reference proteome</keyword>
<proteinExistence type="predicted"/>
<reference evidence="1 2" key="1">
    <citation type="submission" date="2021-06" db="EMBL/GenBank/DDBJ databases">
        <title>Caerostris extrusa draft genome.</title>
        <authorList>
            <person name="Kono N."/>
            <person name="Arakawa K."/>
        </authorList>
    </citation>
    <scope>NUCLEOTIDE SEQUENCE [LARGE SCALE GENOMIC DNA]</scope>
</reference>
<protein>
    <submittedName>
        <fullName evidence="1">Uncharacterized protein</fullName>
    </submittedName>
</protein>
<dbReference type="EMBL" id="BPLR01019315">
    <property type="protein sequence ID" value="GIX66492.1"/>
    <property type="molecule type" value="Genomic_DNA"/>
</dbReference>
<dbReference type="Proteomes" id="UP001054945">
    <property type="component" value="Unassembled WGS sequence"/>
</dbReference>
<accession>A0AAV4M3Q3</accession>
<comment type="caution">
    <text evidence="1">The sequence shown here is derived from an EMBL/GenBank/DDBJ whole genome shotgun (WGS) entry which is preliminary data.</text>
</comment>